<dbReference type="PANTHER" id="PTHR31658:SF0">
    <property type="entry name" value="CONSERVED OLIGOMERIC GOLGI COMPLEX SUBUNIT 1"/>
    <property type="match status" value="1"/>
</dbReference>
<comment type="similarity">
    <text evidence="2">Belongs to the COG1 family.</text>
</comment>
<proteinExistence type="inferred from homology"/>
<dbReference type="PANTHER" id="PTHR31658">
    <property type="entry name" value="CONSERVED OLIGOMERIC GOLGI COMPLEX SUBUNIT 1"/>
    <property type="match status" value="1"/>
</dbReference>
<accession>A0A267ERN4</accession>
<keyword evidence="8" id="KW-0175">Coiled coil</keyword>
<name>A0A267ERN4_9PLAT</name>
<dbReference type="InterPro" id="IPR033370">
    <property type="entry name" value="COG1"/>
</dbReference>
<keyword evidence="7" id="KW-0472">Membrane</keyword>
<evidence type="ECO:0000256" key="4">
    <source>
        <dbReference type="ARBA" id="ARBA00022448"/>
    </source>
</evidence>
<feature type="coiled-coil region" evidence="8">
    <location>
        <begin position="12"/>
        <end position="78"/>
    </location>
</feature>
<comment type="subcellular location">
    <subcellularLocation>
        <location evidence="1">Golgi apparatus membrane</location>
        <topology evidence="1">Peripheral membrane protein</topology>
    </subcellularLocation>
</comment>
<feature type="compositionally biased region" description="Low complexity" evidence="9">
    <location>
        <begin position="882"/>
        <end position="908"/>
    </location>
</feature>
<evidence type="ECO:0000313" key="10">
    <source>
        <dbReference type="EMBL" id="PAA64203.1"/>
    </source>
</evidence>
<dbReference type="Proteomes" id="UP000215902">
    <property type="component" value="Unassembled WGS sequence"/>
</dbReference>
<keyword evidence="6" id="KW-0333">Golgi apparatus</keyword>
<dbReference type="AlphaFoldDB" id="A0A267ERN4"/>
<evidence type="ECO:0000256" key="1">
    <source>
        <dbReference type="ARBA" id="ARBA00004395"/>
    </source>
</evidence>
<dbReference type="EMBL" id="NIVC01001774">
    <property type="protein sequence ID" value="PAA64203.1"/>
    <property type="molecule type" value="Genomic_DNA"/>
</dbReference>
<dbReference type="Pfam" id="PF08700">
    <property type="entry name" value="VPS51_Exo84_N"/>
    <property type="match status" value="1"/>
</dbReference>
<evidence type="ECO:0000313" key="11">
    <source>
        <dbReference type="Proteomes" id="UP000215902"/>
    </source>
</evidence>
<dbReference type="GO" id="GO:0006891">
    <property type="term" value="P:intra-Golgi vesicle-mediated transport"/>
    <property type="evidence" value="ECO:0007669"/>
    <property type="project" value="InterPro"/>
</dbReference>
<dbReference type="GO" id="GO:0017119">
    <property type="term" value="C:Golgi transport complex"/>
    <property type="evidence" value="ECO:0007669"/>
    <property type="project" value="InterPro"/>
</dbReference>
<evidence type="ECO:0000256" key="9">
    <source>
        <dbReference type="SAM" id="MobiDB-lite"/>
    </source>
</evidence>
<evidence type="ECO:0000256" key="3">
    <source>
        <dbReference type="ARBA" id="ARBA00020978"/>
    </source>
</evidence>
<gene>
    <name evidence="10" type="ORF">BOX15_Mlig027434g1</name>
</gene>
<evidence type="ECO:0000256" key="7">
    <source>
        <dbReference type="ARBA" id="ARBA00023136"/>
    </source>
</evidence>
<feature type="region of interest" description="Disordered" evidence="9">
    <location>
        <begin position="882"/>
        <end position="921"/>
    </location>
</feature>
<evidence type="ECO:0000256" key="6">
    <source>
        <dbReference type="ARBA" id="ARBA00023034"/>
    </source>
</evidence>
<keyword evidence="4" id="KW-0813">Transport</keyword>
<reference evidence="10 11" key="1">
    <citation type="submission" date="2017-06" db="EMBL/GenBank/DDBJ databases">
        <title>A platform for efficient transgenesis in Macrostomum lignano, a flatworm model organism for stem cell research.</title>
        <authorList>
            <person name="Berezikov E."/>
        </authorList>
    </citation>
    <scope>NUCLEOTIDE SEQUENCE [LARGE SCALE GENOMIC DNA]</scope>
    <source>
        <strain evidence="10">DV1</strain>
        <tissue evidence="10">Whole organism</tissue>
    </source>
</reference>
<protein>
    <recommendedName>
        <fullName evidence="3">Conserved oligomeric Golgi complex subunit 1</fullName>
    </recommendedName>
</protein>
<evidence type="ECO:0000256" key="5">
    <source>
        <dbReference type="ARBA" id="ARBA00022927"/>
    </source>
</evidence>
<keyword evidence="11" id="KW-1185">Reference proteome</keyword>
<dbReference type="OrthoDB" id="46189at2759"/>
<dbReference type="GO" id="GO:0000139">
    <property type="term" value="C:Golgi membrane"/>
    <property type="evidence" value="ECO:0007669"/>
    <property type="project" value="UniProtKB-SubCell"/>
</dbReference>
<evidence type="ECO:0000256" key="8">
    <source>
        <dbReference type="SAM" id="Coils"/>
    </source>
</evidence>
<dbReference type="GO" id="GO:0015031">
    <property type="term" value="P:protein transport"/>
    <property type="evidence" value="ECO:0007669"/>
    <property type="project" value="UniProtKB-KW"/>
</dbReference>
<comment type="caution">
    <text evidence="10">The sequence shown here is derived from an EMBL/GenBank/DDBJ whole genome shotgun (WGS) entry which is preliminary data.</text>
</comment>
<organism evidence="10 11">
    <name type="scientific">Macrostomum lignano</name>
    <dbReference type="NCBI Taxonomy" id="282301"/>
    <lineage>
        <taxon>Eukaryota</taxon>
        <taxon>Metazoa</taxon>
        <taxon>Spiralia</taxon>
        <taxon>Lophotrochozoa</taxon>
        <taxon>Platyhelminthes</taxon>
        <taxon>Rhabditophora</taxon>
        <taxon>Macrostomorpha</taxon>
        <taxon>Macrostomida</taxon>
        <taxon>Macrostomidae</taxon>
        <taxon>Macrostomum</taxon>
    </lineage>
</organism>
<evidence type="ECO:0000256" key="2">
    <source>
        <dbReference type="ARBA" id="ARBA00006653"/>
    </source>
</evidence>
<dbReference type="STRING" id="282301.A0A267ERN4"/>
<keyword evidence="5" id="KW-0653">Protein transport</keyword>
<sequence>MDVLNLFEENTVEQVRAIEKRTRNEIERKKEELRFLVGERYRELIVAADVIKTMSGSAQEINDSLAQLSAHRTRLQRERRHLQAFARRRHGDGVGVGQEAVDPRFELRVRRSQIGAQIRLLLDTPELVYSSLESQSCLSAAQLFFIASHVHTHLELNPDLEEAGLKAEALLRWSDVGQLKKPVVARCRELLAQPITFSAGSLCDRSQAFAQHLAALMLLNGLGIEAVIADFFSLRSQSIELTFRDMETETSKAQFLLVATNLLSSVEICHTLFSSSAQFESGLLQRIVQEKLQVNARLVLASFDSAQVGTRHLPEYVLAYQPMQNLEDCDLTVRGLKAAADEWLERTREFLNYQLVEALNFVSDLASLYSIRCALLAQFKEVNASPDWATCCSAVFERRLDLWSEIFQPVFHTKLTSLCKSALDSLYNSWSDSLDQLLADIRAGAGQQADSDSGRRGRIHAELDPAAFLWSDSAKETVANRLALLTPRLQALCDACRTTVRGLFASIESAQMADGGGGSEDGLAAVRGLLDDFIGRCAGRLESLGSQEAAAESSSEHCLLAMQRLGVAMATLLPSLTTASTQTGGGGHLRRQAAKADPRLRDVAESLARAYLDGLCTRHVSRFESAIAEEVLGSSMAFLAGSARWDRRTAAADSSSSSDASADPAATAAASAMVPVCASRPCHRLLLGLSRDLGRRGGHALSRASLQHLLASLTDRLLAIVDRCLTARLSGAAAESGPAQQQQLAPNQLAQLLFDLRFLFALLSRREDSPANAEFNRQLEALIGRVESAIDPFDLEALAGPLTQSAVRHAHACSSLYGLLASIDRLGAFAAHRVSPGSAAAYSAQSQDPAGPSVLPAATVQSKQLPRFGLLPVSAKPLVEAAASSAAAHQSGGKKQPQKQQQQQQQQQTLKSVHTVPANLSSVRESPSFYNKFNSILFKS</sequence>